<accession>A0A656Z9D6</accession>
<dbReference type="Gene3D" id="1.10.3210.10">
    <property type="entry name" value="Hypothetical protein af1432"/>
    <property type="match status" value="1"/>
</dbReference>
<evidence type="ECO:0000313" key="1">
    <source>
        <dbReference type="EMBL" id="KYC28926.1"/>
    </source>
</evidence>
<dbReference type="Pfam" id="PF08668">
    <property type="entry name" value="HDOD"/>
    <property type="match status" value="1"/>
</dbReference>
<sequence length="484" mass="53090">MGNTQPETLSHLLKLMDASPGFAGLGNAVQLVSRLADAEDGGTRDIVAAILSDAALTARLLRIANSSRNARGGRNVSTIDQAIVILGLSTVKSVVLSLALLNTMAGSPQTRLLNAEIVAAYFCGSFCAELTRFNGARYSAQEAQVCGLLQNLGRMMVGYHLHPEIERSRDLQVAKNLTEDEAVMQTLGIGFEEIGAGIAAHWNLPDVLQQSLAARKEKAPPRSINTPIEWQRYASLFARCITDILFRLPEGREKIEIANEIEYFRIVLRLKDGEVREWIDKALQETDQQLGELAFPCDVEQARLQLRKASERVLDLLSAQDSLTRESKFADGRKPVEIFQQVLRQFHDKYAFDRSLLCLPDGSSGLVAVAGVGRNAAAIAARFRCQGTRPDIFRLVFNRKLDLYIADTQAETYAKHLPEWYAGLVGAKSIMLLAIVDGGQPLALLYGDHADLRAQAPDGIASDPEVRQWRAQLVTALQGQAAKS</sequence>
<gene>
    <name evidence="1" type="ORF">ACY05_03480</name>
</gene>
<organism evidence="1 2">
    <name type="scientific">Sterolibacterium denitrificans</name>
    <dbReference type="NCBI Taxonomy" id="157592"/>
    <lineage>
        <taxon>Bacteria</taxon>
        <taxon>Pseudomonadati</taxon>
        <taxon>Pseudomonadota</taxon>
        <taxon>Betaproteobacteria</taxon>
        <taxon>Nitrosomonadales</taxon>
        <taxon>Sterolibacteriaceae</taxon>
        <taxon>Sterolibacterium</taxon>
    </lineage>
</organism>
<dbReference type="InterPro" id="IPR052340">
    <property type="entry name" value="RNase_Y/CdgJ"/>
</dbReference>
<dbReference type="InterPro" id="IPR029016">
    <property type="entry name" value="GAF-like_dom_sf"/>
</dbReference>
<dbReference type="SUPFAM" id="SSF109604">
    <property type="entry name" value="HD-domain/PDEase-like"/>
    <property type="match status" value="1"/>
</dbReference>
<dbReference type="OrthoDB" id="9770715at2"/>
<protein>
    <submittedName>
        <fullName evidence="1">Uncharacterized protein</fullName>
    </submittedName>
</protein>
<reference evidence="1 2" key="1">
    <citation type="journal article" date="2016" name="ISME J.">
        <title>Integrated multi-omics analyses reveal the biochemical mechanisms and phylogenetic relevance of anaerobic androgen biodegradation in the environment.</title>
        <authorList>
            <person name="Yang F.C."/>
            <person name="Chen Y.L."/>
            <person name="Tang S.L."/>
            <person name="Yu C.P."/>
            <person name="Wang P.H."/>
            <person name="Ismail W."/>
            <person name="Wang C.H."/>
            <person name="Ding J.Y."/>
            <person name="Yang C.Y."/>
            <person name="Yang C.Y."/>
            <person name="Chiang Y.R."/>
        </authorList>
    </citation>
    <scope>NUCLEOTIDE SEQUENCE [LARGE SCALE GENOMIC DNA]</scope>
    <source>
        <strain evidence="1 2">DSM 13999</strain>
    </source>
</reference>
<dbReference type="SUPFAM" id="SSF55781">
    <property type="entry name" value="GAF domain-like"/>
    <property type="match status" value="1"/>
</dbReference>
<evidence type="ECO:0000313" key="2">
    <source>
        <dbReference type="Proteomes" id="UP000243416"/>
    </source>
</evidence>
<dbReference type="AlphaFoldDB" id="A0A656Z9D6"/>
<proteinExistence type="predicted"/>
<dbReference type="EMBL" id="LFZK01000002">
    <property type="protein sequence ID" value="KYC28926.1"/>
    <property type="molecule type" value="Genomic_DNA"/>
</dbReference>
<dbReference type="InterPro" id="IPR013976">
    <property type="entry name" value="HDOD"/>
</dbReference>
<dbReference type="PROSITE" id="PS51833">
    <property type="entry name" value="HDOD"/>
    <property type="match status" value="1"/>
</dbReference>
<dbReference type="Proteomes" id="UP000243416">
    <property type="component" value="Unassembled WGS sequence"/>
</dbReference>
<dbReference type="PANTHER" id="PTHR33525:SF3">
    <property type="entry name" value="RIBONUCLEASE Y"/>
    <property type="match status" value="1"/>
</dbReference>
<comment type="caution">
    <text evidence="1">The sequence shown here is derived from an EMBL/GenBank/DDBJ whole genome shotgun (WGS) entry which is preliminary data.</text>
</comment>
<dbReference type="PANTHER" id="PTHR33525">
    <property type="match status" value="1"/>
</dbReference>
<dbReference type="RefSeq" id="WP_067170898.1">
    <property type="nucleotide sequence ID" value="NZ_LFZK01000002.1"/>
</dbReference>
<dbReference type="Gene3D" id="3.30.450.40">
    <property type="match status" value="1"/>
</dbReference>
<keyword evidence="2" id="KW-1185">Reference proteome</keyword>
<name>A0A656Z9D6_9PROT</name>